<dbReference type="Proteomes" id="UP000294299">
    <property type="component" value="Chromosome NFRAN"/>
</dbReference>
<dbReference type="RefSeq" id="WP_134484966.1">
    <property type="nucleotide sequence ID" value="NZ_LR216287.1"/>
</dbReference>
<sequence>MFREYTNFGITEISEKELKIQEKDQLRNKNKPFMQRCFMIVFVDLPENFESGESQKQLKDLFGSYRFI</sequence>
<dbReference type="GeneID" id="39421734"/>
<organism evidence="1 2">
    <name type="scientific">Candidatus Nitrosocosmicus franklandianus</name>
    <dbReference type="NCBI Taxonomy" id="1798806"/>
    <lineage>
        <taxon>Archaea</taxon>
        <taxon>Nitrososphaerota</taxon>
        <taxon>Nitrososphaeria</taxon>
        <taxon>Nitrososphaerales</taxon>
        <taxon>Nitrososphaeraceae</taxon>
        <taxon>Candidatus Nitrosocosmicus</taxon>
    </lineage>
</organism>
<name>A0A484IFF5_9ARCH</name>
<dbReference type="EMBL" id="LR216287">
    <property type="protein sequence ID" value="VFJ14889.1"/>
    <property type="molecule type" value="Genomic_DNA"/>
</dbReference>
<protein>
    <submittedName>
        <fullName evidence="1">Uncharacterized protein</fullName>
    </submittedName>
</protein>
<gene>
    <name evidence="1" type="ORF">NFRAN_2567</name>
</gene>
<evidence type="ECO:0000313" key="2">
    <source>
        <dbReference type="Proteomes" id="UP000294299"/>
    </source>
</evidence>
<evidence type="ECO:0000313" key="1">
    <source>
        <dbReference type="EMBL" id="VFJ14889.1"/>
    </source>
</evidence>
<dbReference type="KEGG" id="nfn:NFRAN_2567"/>
<keyword evidence="2" id="KW-1185">Reference proteome</keyword>
<dbReference type="OrthoDB" id="386350at2157"/>
<dbReference type="AlphaFoldDB" id="A0A484IFF5"/>
<accession>A0A484IFF5</accession>
<proteinExistence type="predicted"/>
<reference evidence="1 2" key="1">
    <citation type="submission" date="2019-02" db="EMBL/GenBank/DDBJ databases">
        <authorList>
            <person name="Lehtovirta-Morley E L."/>
        </authorList>
    </citation>
    <scope>NUCLEOTIDE SEQUENCE [LARGE SCALE GENOMIC DNA]</scope>
    <source>
        <strain evidence="1">NFRAN1</strain>
    </source>
</reference>